<evidence type="ECO:0000313" key="5">
    <source>
        <dbReference type="Proteomes" id="UP001523565"/>
    </source>
</evidence>
<dbReference type="SMART" id="SM00327">
    <property type="entry name" value="VWA"/>
    <property type="match status" value="1"/>
</dbReference>
<evidence type="ECO:0000256" key="2">
    <source>
        <dbReference type="SAM" id="Phobius"/>
    </source>
</evidence>
<dbReference type="Gene3D" id="3.40.50.410">
    <property type="entry name" value="von Willebrand factor, type A domain"/>
    <property type="match status" value="1"/>
</dbReference>
<dbReference type="PANTHER" id="PTHR10579:SF43">
    <property type="entry name" value="ZINC FINGER (C3HC4-TYPE RING FINGER) FAMILY PROTEIN"/>
    <property type="match status" value="1"/>
</dbReference>
<feature type="transmembrane region" description="Helical" evidence="2">
    <location>
        <begin position="983"/>
        <end position="1002"/>
    </location>
</feature>
<dbReference type="PANTHER" id="PTHR10579">
    <property type="entry name" value="CALCIUM-ACTIVATED CHLORIDE CHANNEL REGULATOR"/>
    <property type="match status" value="1"/>
</dbReference>
<dbReference type="InterPro" id="IPR013783">
    <property type="entry name" value="Ig-like_fold"/>
</dbReference>
<dbReference type="Pfam" id="PF17802">
    <property type="entry name" value="SpaA"/>
    <property type="match status" value="1"/>
</dbReference>
<evidence type="ECO:0000259" key="3">
    <source>
        <dbReference type="PROSITE" id="PS50234"/>
    </source>
</evidence>
<gene>
    <name evidence="4" type="ORF">NK118_12195</name>
</gene>
<feature type="compositionally biased region" description="Low complexity" evidence="1">
    <location>
        <begin position="203"/>
        <end position="216"/>
    </location>
</feature>
<dbReference type="InterPro" id="IPR041033">
    <property type="entry name" value="SpaA_PFL_dom_1"/>
</dbReference>
<sequence>MKTKNQLLRFLLCIGLICILFTVHISSALATSPNDIHDLPFSFTSLLQQKEAHTGTPFSAETLEEIPSLAEHEALKDQLLEWNAEALVYEARALDDNQGNIWVTYHHQSAQWYLTGVNSGTTDFEYVLRDEFGERIVLNWIKTMDTLLEESLVDDGVDKLSLKKDSIFQAQIGELKIDNYQQTPENPSETENETTSGNEKDTSGSNPEENTENPSNDVPIEREEIETDTDTTGVASLNSGRSNRSFGIASTGPASLTGYKKAERVSGENDTFKVTLDVTGTPKITSTQERVPVDVVLALDLSGSMGSGLFSNWDYLAKSSKSIIQMLLDSSNPEDADLDIRVGMVGYASFTDVRGTIAHKPLHGLTRDHKDLTSLFNLTYNGMLTHPGSLRSSDIGGIQLGTGTNSQGGFMAAQEMLDQRSATDKDKRKAIIIFLSDGMTERHYSSTPSSGGYYNEVVSSDISQALAVANQNKSVGSTIYTVGFYESKYNALPSEAVALLSAAASDSSKFSAVPRDNLQEKLGDIGQEIKETRWVTDHSHVAITDPMSEYVTLLENGYGGERIHMEVTKNHGLSWDSLPTTDWNMYIYPNPQALHVTISNYTSDYQYRLVYHVKLKSEHYGKAIHQDQTSGRYPAPGKSGVIANGYTYLSSDLVTQQEVMVPTVYTPLTEVTKMTTKKVAFDLQREDLDPSLGFWGISLTFNDDHDDQKLPITDVILYDPMSDYVEYVPGSSASGDFPELVGMRAKKGTASWELTYAQPIYEMNSRTISWALGNTYDDDYVYLMKYTVMVKEEYLDVRIHKDQTNGNYPEWGTDGVITNARTYLSYEQNSTRKEQDILVPAVVRITYEDLMFTKFYTDHQGDEQPLQGAKFELRRCLNPYQHVHTDTSNCWSEATEKVSLQDGLVVFPTLRTGQYLLKETEAPFGFQRPNGYWIVTIYGMNDFSFKGYATNGSMPPAIKVDSNGKFRIPNFYLYGLPLSGQKGILIFLVTGFIITISGILAYRFKKNKIRRNTYE</sequence>
<dbReference type="CDD" id="cd00198">
    <property type="entry name" value="vWFA"/>
    <property type="match status" value="1"/>
</dbReference>
<reference evidence="4 5" key="1">
    <citation type="journal article" date="2022" name="Genome Biol. Evol.">
        <title>Host diet, physiology and behaviors set the stage for Lachnospiraceae cladogenesis.</title>
        <authorList>
            <person name="Vera-Ponce De Leon A."/>
            <person name="Schneider M."/>
            <person name="Jahnes B.C."/>
            <person name="Sadowski V."/>
            <person name="Camuy-Velez L.A."/>
            <person name="Duan J."/>
            <person name="Sabree Z.L."/>
        </authorList>
    </citation>
    <scope>NUCLEOTIDE SEQUENCE [LARGE SCALE GENOMIC DNA]</scope>
    <source>
        <strain evidence="4 5">PAL227</strain>
    </source>
</reference>
<name>A0ABT1EJY5_9FIRM</name>
<dbReference type="EMBL" id="JAMZFV010000021">
    <property type="protein sequence ID" value="MCP1111011.1"/>
    <property type="molecule type" value="Genomic_DNA"/>
</dbReference>
<dbReference type="PROSITE" id="PS50234">
    <property type="entry name" value="VWFA"/>
    <property type="match status" value="1"/>
</dbReference>
<evidence type="ECO:0000313" key="4">
    <source>
        <dbReference type="EMBL" id="MCP1111011.1"/>
    </source>
</evidence>
<keyword evidence="2" id="KW-0472">Membrane</keyword>
<dbReference type="InterPro" id="IPR002035">
    <property type="entry name" value="VWF_A"/>
</dbReference>
<dbReference type="Gene3D" id="2.60.40.10">
    <property type="entry name" value="Immunoglobulins"/>
    <property type="match status" value="1"/>
</dbReference>
<comment type="caution">
    <text evidence="4">The sequence shown here is derived from an EMBL/GenBank/DDBJ whole genome shotgun (WGS) entry which is preliminary data.</text>
</comment>
<evidence type="ECO:0000256" key="1">
    <source>
        <dbReference type="SAM" id="MobiDB-lite"/>
    </source>
</evidence>
<dbReference type="RefSeq" id="WP_262069892.1">
    <property type="nucleotide sequence ID" value="NZ_JAMXOC010000021.1"/>
</dbReference>
<feature type="region of interest" description="Disordered" evidence="1">
    <location>
        <begin position="178"/>
        <end position="253"/>
    </location>
</feature>
<keyword evidence="2" id="KW-0812">Transmembrane</keyword>
<organism evidence="4 5">
    <name type="scientific">Ohessyouella blattaphilus</name>
    <dbReference type="NCBI Taxonomy" id="2949333"/>
    <lineage>
        <taxon>Bacteria</taxon>
        <taxon>Bacillati</taxon>
        <taxon>Bacillota</taxon>
        <taxon>Clostridia</taxon>
        <taxon>Lachnospirales</taxon>
        <taxon>Lachnospiraceae</taxon>
        <taxon>Ohessyouella</taxon>
    </lineage>
</organism>
<protein>
    <submittedName>
        <fullName evidence="4">SpaA isopeptide-forming pilin-related protein</fullName>
    </submittedName>
</protein>
<dbReference type="InterPro" id="IPR036465">
    <property type="entry name" value="vWFA_dom_sf"/>
</dbReference>
<dbReference type="InterPro" id="IPR051266">
    <property type="entry name" value="CLCR"/>
</dbReference>
<feature type="compositionally biased region" description="Polar residues" evidence="1">
    <location>
        <begin position="233"/>
        <end position="245"/>
    </location>
</feature>
<dbReference type="Proteomes" id="UP001523565">
    <property type="component" value="Unassembled WGS sequence"/>
</dbReference>
<feature type="compositionally biased region" description="Low complexity" evidence="1">
    <location>
        <begin position="183"/>
        <end position="196"/>
    </location>
</feature>
<keyword evidence="2" id="KW-1133">Transmembrane helix</keyword>
<dbReference type="SUPFAM" id="SSF53300">
    <property type="entry name" value="vWA-like"/>
    <property type="match status" value="1"/>
</dbReference>
<keyword evidence="5" id="KW-1185">Reference proteome</keyword>
<proteinExistence type="predicted"/>
<accession>A0ABT1EJY5</accession>
<feature type="domain" description="VWFA" evidence="3">
    <location>
        <begin position="294"/>
        <end position="529"/>
    </location>
</feature>